<protein>
    <submittedName>
        <fullName evidence="9">Carbohydrate ABC transporter permease</fullName>
    </submittedName>
</protein>
<dbReference type="InterPro" id="IPR035906">
    <property type="entry name" value="MetI-like_sf"/>
</dbReference>
<comment type="caution">
    <text evidence="9">The sequence shown here is derived from an EMBL/GenBank/DDBJ whole genome shotgun (WGS) entry which is preliminary data.</text>
</comment>
<feature type="transmembrane region" description="Helical" evidence="7">
    <location>
        <begin position="93"/>
        <end position="117"/>
    </location>
</feature>
<keyword evidence="5 7" id="KW-1133">Transmembrane helix</keyword>
<dbReference type="InterPro" id="IPR000515">
    <property type="entry name" value="MetI-like"/>
</dbReference>
<evidence type="ECO:0000256" key="6">
    <source>
        <dbReference type="ARBA" id="ARBA00023136"/>
    </source>
</evidence>
<feature type="transmembrane region" description="Helical" evidence="7">
    <location>
        <begin position="32"/>
        <end position="54"/>
    </location>
</feature>
<keyword evidence="10" id="KW-1185">Reference proteome</keyword>
<evidence type="ECO:0000256" key="4">
    <source>
        <dbReference type="ARBA" id="ARBA00022692"/>
    </source>
</evidence>
<organism evidence="9 10">
    <name type="scientific">Ideonella lacteola</name>
    <dbReference type="NCBI Taxonomy" id="2984193"/>
    <lineage>
        <taxon>Bacteria</taxon>
        <taxon>Pseudomonadati</taxon>
        <taxon>Pseudomonadota</taxon>
        <taxon>Betaproteobacteria</taxon>
        <taxon>Burkholderiales</taxon>
        <taxon>Sphaerotilaceae</taxon>
        <taxon>Ideonella</taxon>
    </lineage>
</organism>
<evidence type="ECO:0000259" key="8">
    <source>
        <dbReference type="PROSITE" id="PS50928"/>
    </source>
</evidence>
<dbReference type="PROSITE" id="PS50928">
    <property type="entry name" value="ABC_TM1"/>
    <property type="match status" value="1"/>
</dbReference>
<gene>
    <name evidence="9" type="ORF">AACH06_20995</name>
</gene>
<evidence type="ECO:0000256" key="7">
    <source>
        <dbReference type="RuleBase" id="RU363032"/>
    </source>
</evidence>
<sequence length="299" mass="31950">MSDKRPAIPARPSAIRPTAVGPAAWAATAKAAWVHLVLGGYSLLVLCPILLVLVNSFKTRAAIFDDPLALPTATTFSVVGYTKVLGQSAVAGMFLNSAIVTGVSMALILLFGAMAAWALTEYEFPGRRWLSLFLAFGIMVPIRLGSVSILQTMVALDLVNTLTALVLVYVAQGLPLAVMILSEFILQVPRELKDAARCDGVGEFEIFFRVVLPLLMPAVATVAVFTMVPIWNDLWFPLILAPGESTQTITLGVQQFIGQFATDWNAVLAALSLAVLPVLLLYALASRQLIRGITAGAVK</sequence>
<keyword evidence="3" id="KW-1003">Cell membrane</keyword>
<dbReference type="CDD" id="cd06261">
    <property type="entry name" value="TM_PBP2"/>
    <property type="match status" value="1"/>
</dbReference>
<proteinExistence type="inferred from homology"/>
<name>A0ABU9BXI4_9BURK</name>
<comment type="subcellular location">
    <subcellularLocation>
        <location evidence="1 7">Cell membrane</location>
        <topology evidence="1 7">Multi-pass membrane protein</topology>
    </subcellularLocation>
</comment>
<keyword evidence="2 7" id="KW-0813">Transport</keyword>
<dbReference type="Pfam" id="PF00528">
    <property type="entry name" value="BPD_transp_1"/>
    <property type="match status" value="1"/>
</dbReference>
<keyword evidence="6 7" id="KW-0472">Membrane</keyword>
<dbReference type="RefSeq" id="WP_341427724.1">
    <property type="nucleotide sequence ID" value="NZ_JBBUTG010000015.1"/>
</dbReference>
<evidence type="ECO:0000256" key="1">
    <source>
        <dbReference type="ARBA" id="ARBA00004651"/>
    </source>
</evidence>
<reference evidence="9 10" key="1">
    <citation type="submission" date="2024-04" db="EMBL/GenBank/DDBJ databases">
        <title>Novel species of the genus Ideonella isolated from streams.</title>
        <authorList>
            <person name="Lu H."/>
        </authorList>
    </citation>
    <scope>NUCLEOTIDE SEQUENCE [LARGE SCALE GENOMIC DNA]</scope>
    <source>
        <strain evidence="9 10">DXS29W</strain>
    </source>
</reference>
<dbReference type="EMBL" id="JBBUTG010000015">
    <property type="protein sequence ID" value="MEK8033305.1"/>
    <property type="molecule type" value="Genomic_DNA"/>
</dbReference>
<feature type="transmembrane region" description="Helical" evidence="7">
    <location>
        <begin position="129"/>
        <end position="150"/>
    </location>
</feature>
<dbReference type="Gene3D" id="1.10.3720.10">
    <property type="entry name" value="MetI-like"/>
    <property type="match status" value="1"/>
</dbReference>
<feature type="transmembrane region" description="Helical" evidence="7">
    <location>
        <begin position="162"/>
        <end position="186"/>
    </location>
</feature>
<feature type="domain" description="ABC transmembrane type-1" evidence="8">
    <location>
        <begin position="94"/>
        <end position="285"/>
    </location>
</feature>
<dbReference type="Proteomes" id="UP001371218">
    <property type="component" value="Unassembled WGS sequence"/>
</dbReference>
<accession>A0ABU9BXI4</accession>
<evidence type="ECO:0000256" key="3">
    <source>
        <dbReference type="ARBA" id="ARBA00022475"/>
    </source>
</evidence>
<evidence type="ECO:0000256" key="5">
    <source>
        <dbReference type="ARBA" id="ARBA00022989"/>
    </source>
</evidence>
<comment type="similarity">
    <text evidence="7">Belongs to the binding-protein-dependent transport system permease family.</text>
</comment>
<dbReference type="PANTHER" id="PTHR43744">
    <property type="entry name" value="ABC TRANSPORTER PERMEASE PROTEIN MG189-RELATED-RELATED"/>
    <property type="match status" value="1"/>
</dbReference>
<keyword evidence="4 7" id="KW-0812">Transmembrane</keyword>
<feature type="transmembrane region" description="Helical" evidence="7">
    <location>
        <begin position="266"/>
        <end position="285"/>
    </location>
</feature>
<feature type="transmembrane region" description="Helical" evidence="7">
    <location>
        <begin position="206"/>
        <end position="231"/>
    </location>
</feature>
<evidence type="ECO:0000256" key="2">
    <source>
        <dbReference type="ARBA" id="ARBA00022448"/>
    </source>
</evidence>
<dbReference type="SUPFAM" id="SSF161098">
    <property type="entry name" value="MetI-like"/>
    <property type="match status" value="1"/>
</dbReference>
<dbReference type="PANTHER" id="PTHR43744:SF12">
    <property type="entry name" value="ABC TRANSPORTER PERMEASE PROTEIN MG189-RELATED"/>
    <property type="match status" value="1"/>
</dbReference>
<evidence type="ECO:0000313" key="10">
    <source>
        <dbReference type="Proteomes" id="UP001371218"/>
    </source>
</evidence>
<evidence type="ECO:0000313" key="9">
    <source>
        <dbReference type="EMBL" id="MEK8033305.1"/>
    </source>
</evidence>